<accession>A0AAW0L3K6</accession>
<dbReference type="Proteomes" id="UP000237347">
    <property type="component" value="Unassembled WGS sequence"/>
</dbReference>
<feature type="chain" id="PRO_5043328988" evidence="1">
    <location>
        <begin position="17"/>
        <end position="103"/>
    </location>
</feature>
<keyword evidence="3" id="KW-1185">Reference proteome</keyword>
<proteinExistence type="predicted"/>
<evidence type="ECO:0000313" key="2">
    <source>
        <dbReference type="EMBL" id="KAK7845558.1"/>
    </source>
</evidence>
<gene>
    <name evidence="2" type="ORF">CFP56_009163</name>
</gene>
<name>A0AAW0L3K6_QUESU</name>
<feature type="signal peptide" evidence="1">
    <location>
        <begin position="1"/>
        <end position="16"/>
    </location>
</feature>
<reference evidence="2 3" key="1">
    <citation type="journal article" date="2018" name="Sci. Data">
        <title>The draft genome sequence of cork oak.</title>
        <authorList>
            <person name="Ramos A.M."/>
            <person name="Usie A."/>
            <person name="Barbosa P."/>
            <person name="Barros P.M."/>
            <person name="Capote T."/>
            <person name="Chaves I."/>
            <person name="Simoes F."/>
            <person name="Abreu I."/>
            <person name="Carrasquinho I."/>
            <person name="Faro C."/>
            <person name="Guimaraes J.B."/>
            <person name="Mendonca D."/>
            <person name="Nobrega F."/>
            <person name="Rodrigues L."/>
            <person name="Saibo N.J.M."/>
            <person name="Varela M.C."/>
            <person name="Egas C."/>
            <person name="Matos J."/>
            <person name="Miguel C.M."/>
            <person name="Oliveira M.M."/>
            <person name="Ricardo C.P."/>
            <person name="Goncalves S."/>
        </authorList>
    </citation>
    <scope>NUCLEOTIDE SEQUENCE [LARGE SCALE GENOMIC DNA]</scope>
    <source>
        <strain evidence="3">cv. HL8</strain>
    </source>
</reference>
<comment type="caution">
    <text evidence="2">The sequence shown here is derived from an EMBL/GenBank/DDBJ whole genome shotgun (WGS) entry which is preliminary data.</text>
</comment>
<dbReference type="AlphaFoldDB" id="A0AAW0L3K6"/>
<evidence type="ECO:0000313" key="3">
    <source>
        <dbReference type="Proteomes" id="UP000237347"/>
    </source>
</evidence>
<keyword evidence="1" id="KW-0732">Signal</keyword>
<organism evidence="2 3">
    <name type="scientific">Quercus suber</name>
    <name type="common">Cork oak</name>
    <dbReference type="NCBI Taxonomy" id="58331"/>
    <lineage>
        <taxon>Eukaryota</taxon>
        <taxon>Viridiplantae</taxon>
        <taxon>Streptophyta</taxon>
        <taxon>Embryophyta</taxon>
        <taxon>Tracheophyta</taxon>
        <taxon>Spermatophyta</taxon>
        <taxon>Magnoliopsida</taxon>
        <taxon>eudicotyledons</taxon>
        <taxon>Gunneridae</taxon>
        <taxon>Pentapetalae</taxon>
        <taxon>rosids</taxon>
        <taxon>fabids</taxon>
        <taxon>Fagales</taxon>
        <taxon>Fagaceae</taxon>
        <taxon>Quercus</taxon>
    </lineage>
</organism>
<dbReference type="GO" id="GO:0016301">
    <property type="term" value="F:kinase activity"/>
    <property type="evidence" value="ECO:0007669"/>
    <property type="project" value="UniProtKB-KW"/>
</dbReference>
<protein>
    <submittedName>
        <fullName evidence="2">Lrr receptor-like serine/threonine-protein kinase</fullName>
    </submittedName>
</protein>
<evidence type="ECO:0000256" key="1">
    <source>
        <dbReference type="SAM" id="SignalP"/>
    </source>
</evidence>
<dbReference type="EMBL" id="PKMF04000168">
    <property type="protein sequence ID" value="KAK7845558.1"/>
    <property type="molecule type" value="Genomic_DNA"/>
</dbReference>
<sequence>MVVIHVALLCTNVSSAARPTMSSVVSMLEGNIIVPDLVSDMSLLHDEMKAKELQKYYQINEEINMSESTRRTMSMDGLWTATSSSDADLYPINPESGLLENRF</sequence>